<name>A0A672L8B8_SINGR</name>
<protein>
    <recommendedName>
        <fullName evidence="5">Granulins domain-containing protein</fullName>
    </recommendedName>
</protein>
<dbReference type="SUPFAM" id="SSF57277">
    <property type="entry name" value="Granulin repeat"/>
    <property type="match status" value="2"/>
</dbReference>
<dbReference type="InParanoid" id="A0A672L8B8"/>
<keyword evidence="3" id="KW-0964">Secreted</keyword>
<evidence type="ECO:0000259" key="5">
    <source>
        <dbReference type="PROSITE" id="PS00799"/>
    </source>
</evidence>
<comment type="subcellular location">
    <subcellularLocation>
        <location evidence="1">Secreted</location>
    </subcellularLocation>
</comment>
<evidence type="ECO:0000313" key="7">
    <source>
        <dbReference type="Proteomes" id="UP000472262"/>
    </source>
</evidence>
<dbReference type="Gene3D" id="2.10.25.160">
    <property type="entry name" value="Granulin"/>
    <property type="match status" value="2"/>
</dbReference>
<evidence type="ECO:0000256" key="2">
    <source>
        <dbReference type="ARBA" id="ARBA00010093"/>
    </source>
</evidence>
<evidence type="ECO:0000313" key="6">
    <source>
        <dbReference type="Ensembl" id="ENSSGRP00000018715.1"/>
    </source>
</evidence>
<keyword evidence="4" id="KW-1015">Disulfide bond</keyword>
<feature type="domain" description="Granulins" evidence="5">
    <location>
        <begin position="67"/>
        <end position="80"/>
    </location>
</feature>
<sequence>MLHFFKSVPTKKQTPLHLGWLEVDTVKNVLKAVICPDQESECPDDTTCCQMPDGSWGCCPMKDAVCCEDHIHCCPEDTVCDLAASTCDDPADLSVSVPWMAKVPTFPIASSNQKCDETSSCPDGSTCCRLSSGKWGCCPLPQLPRIDIWLMINNFFPPLSLMSDIISGAC</sequence>
<dbReference type="PANTHER" id="PTHR12274:SF3">
    <property type="entry name" value="PROGRANULIN"/>
    <property type="match status" value="1"/>
</dbReference>
<dbReference type="InterPro" id="IPR037277">
    <property type="entry name" value="Granulin_sf"/>
</dbReference>
<dbReference type="InterPro" id="IPR039036">
    <property type="entry name" value="Granulin_fam"/>
</dbReference>
<keyword evidence="7" id="KW-1185">Reference proteome</keyword>
<dbReference type="PROSITE" id="PS00799">
    <property type="entry name" value="GRANULINS"/>
    <property type="match status" value="1"/>
</dbReference>
<evidence type="ECO:0000256" key="4">
    <source>
        <dbReference type="ARBA" id="ARBA00023157"/>
    </source>
</evidence>
<comment type="similarity">
    <text evidence="2">Belongs to the granulin family.</text>
</comment>
<dbReference type="Pfam" id="PF00396">
    <property type="entry name" value="Granulin"/>
    <property type="match status" value="1"/>
</dbReference>
<dbReference type="Proteomes" id="UP000472262">
    <property type="component" value="Unassembled WGS sequence"/>
</dbReference>
<evidence type="ECO:0000256" key="3">
    <source>
        <dbReference type="ARBA" id="ARBA00022525"/>
    </source>
</evidence>
<dbReference type="InterPro" id="IPR000118">
    <property type="entry name" value="Granulin"/>
</dbReference>
<dbReference type="Ensembl" id="ENSSGRT00000020213.1">
    <property type="protein sequence ID" value="ENSSGRP00000018715.1"/>
    <property type="gene ID" value="ENSSGRG00000011342.1"/>
</dbReference>
<accession>A0A672L8B8</accession>
<dbReference type="PANTHER" id="PTHR12274">
    <property type="entry name" value="GRANULIN"/>
    <property type="match status" value="1"/>
</dbReference>
<dbReference type="AlphaFoldDB" id="A0A672L8B8"/>
<dbReference type="FunFam" id="2.10.25.160:FF:000001">
    <property type="entry name" value="Granulin precursor"/>
    <property type="match status" value="1"/>
</dbReference>
<evidence type="ECO:0000256" key="1">
    <source>
        <dbReference type="ARBA" id="ARBA00004613"/>
    </source>
</evidence>
<dbReference type="GO" id="GO:0005576">
    <property type="term" value="C:extracellular region"/>
    <property type="evidence" value="ECO:0007669"/>
    <property type="project" value="UniProtKB-SubCell"/>
</dbReference>
<proteinExistence type="inferred from homology"/>
<organism evidence="6 7">
    <name type="scientific">Sinocyclocheilus grahami</name>
    <name type="common">Dianchi golden-line fish</name>
    <name type="synonym">Barbus grahami</name>
    <dbReference type="NCBI Taxonomy" id="75366"/>
    <lineage>
        <taxon>Eukaryota</taxon>
        <taxon>Metazoa</taxon>
        <taxon>Chordata</taxon>
        <taxon>Craniata</taxon>
        <taxon>Vertebrata</taxon>
        <taxon>Euteleostomi</taxon>
        <taxon>Actinopterygii</taxon>
        <taxon>Neopterygii</taxon>
        <taxon>Teleostei</taxon>
        <taxon>Ostariophysi</taxon>
        <taxon>Cypriniformes</taxon>
        <taxon>Cyprinidae</taxon>
        <taxon>Cyprininae</taxon>
        <taxon>Sinocyclocheilus</taxon>
    </lineage>
</organism>
<dbReference type="SMART" id="SM00277">
    <property type="entry name" value="GRAN"/>
    <property type="match status" value="2"/>
</dbReference>
<reference evidence="6" key="1">
    <citation type="submission" date="2025-08" db="UniProtKB">
        <authorList>
            <consortium name="Ensembl"/>
        </authorList>
    </citation>
    <scope>IDENTIFICATION</scope>
</reference>
<reference evidence="6" key="2">
    <citation type="submission" date="2025-09" db="UniProtKB">
        <authorList>
            <consortium name="Ensembl"/>
        </authorList>
    </citation>
    <scope>IDENTIFICATION</scope>
</reference>